<dbReference type="EMBL" id="BABS01000107">
    <property type="protein sequence ID" value="GAA09636.1"/>
    <property type="molecule type" value="Genomic_DNA"/>
</dbReference>
<gene>
    <name evidence="2" type="ORF">ATPR_2640</name>
</gene>
<feature type="compositionally biased region" description="Polar residues" evidence="1">
    <location>
        <begin position="68"/>
        <end position="92"/>
    </location>
</feature>
<sequence length="136" mass="14892">MHLQFIPEQRKLTLSILRKTATIAVFGIISLADNISSMAAASNTVHSFTNPTKAHENMLPDAAATQEKPPTQQDEWLLSQQDTAEQNRSESLLTAGRPAGGIRDLTTFTEIMPGKAPREERCMWSASGALECSEVH</sequence>
<evidence type="ECO:0000313" key="3">
    <source>
        <dbReference type="Proteomes" id="UP000004319"/>
    </source>
</evidence>
<dbReference type="AlphaFoldDB" id="F7VGZ1"/>
<comment type="caution">
    <text evidence="2">The sequence shown here is derived from an EMBL/GenBank/DDBJ whole genome shotgun (WGS) entry which is preliminary data.</text>
</comment>
<proteinExistence type="predicted"/>
<accession>F7VGZ1</accession>
<dbReference type="Proteomes" id="UP000004319">
    <property type="component" value="Unassembled WGS sequence"/>
</dbReference>
<dbReference type="RefSeq" id="WP_006559660.1">
    <property type="nucleotide sequence ID" value="NZ_BABS01000107.1"/>
</dbReference>
<name>F7VGZ1_9PROT</name>
<organism evidence="2 3">
    <name type="scientific">Acetobacter tropicalis NBRC 101654</name>
    <dbReference type="NCBI Taxonomy" id="749388"/>
    <lineage>
        <taxon>Bacteria</taxon>
        <taxon>Pseudomonadati</taxon>
        <taxon>Pseudomonadota</taxon>
        <taxon>Alphaproteobacteria</taxon>
        <taxon>Acetobacterales</taxon>
        <taxon>Acetobacteraceae</taxon>
        <taxon>Acetobacter</taxon>
    </lineage>
</organism>
<evidence type="ECO:0000256" key="1">
    <source>
        <dbReference type="SAM" id="MobiDB-lite"/>
    </source>
</evidence>
<protein>
    <submittedName>
        <fullName evidence="2">Uncharacterized protein</fullName>
    </submittedName>
</protein>
<feature type="region of interest" description="Disordered" evidence="1">
    <location>
        <begin position="51"/>
        <end position="100"/>
    </location>
</feature>
<reference evidence="2 3" key="1">
    <citation type="journal article" date="2011" name="Biochem. Biophys. Res. Commun.">
        <title>Increased number of Arginine-based salt bridges contributes to the thermotolerance of thermotolerant acetic acid bacteria, Acetobacter tropicalis SKU1100.</title>
        <authorList>
            <person name="Matsutani M."/>
            <person name="Hirakawa H."/>
            <person name="Nishikura M."/>
            <person name="Soemphol W."/>
            <person name="Ali I.A.I."/>
            <person name="Yakushi T."/>
            <person name="Matsushita K."/>
        </authorList>
    </citation>
    <scope>NUCLEOTIDE SEQUENCE [LARGE SCALE GENOMIC DNA]</scope>
    <source>
        <strain evidence="2 3">NBRC 101654</strain>
    </source>
</reference>
<evidence type="ECO:0000313" key="2">
    <source>
        <dbReference type="EMBL" id="GAA09636.1"/>
    </source>
</evidence>